<dbReference type="AlphaFoldDB" id="A0A5J4VFR7"/>
<sequence>MQQEEAVEDTPAPEEQANLIQQSSLKKKMDEDERVFLALLYALGGSFQPSTESQHRSMSYGSA</sequence>
<dbReference type="Proteomes" id="UP000324800">
    <property type="component" value="Unassembled WGS sequence"/>
</dbReference>
<dbReference type="EMBL" id="SNRW01007323">
    <property type="protein sequence ID" value="KAA6381441.1"/>
    <property type="molecule type" value="Genomic_DNA"/>
</dbReference>
<gene>
    <name evidence="2" type="ORF">EZS28_023029</name>
</gene>
<feature type="compositionally biased region" description="Acidic residues" evidence="1">
    <location>
        <begin position="1"/>
        <end position="12"/>
    </location>
</feature>
<organism evidence="2 3">
    <name type="scientific">Streblomastix strix</name>
    <dbReference type="NCBI Taxonomy" id="222440"/>
    <lineage>
        <taxon>Eukaryota</taxon>
        <taxon>Metamonada</taxon>
        <taxon>Preaxostyla</taxon>
        <taxon>Oxymonadida</taxon>
        <taxon>Streblomastigidae</taxon>
        <taxon>Streblomastix</taxon>
    </lineage>
</organism>
<feature type="region of interest" description="Disordered" evidence="1">
    <location>
        <begin position="1"/>
        <end position="25"/>
    </location>
</feature>
<accession>A0A5J4VFR7</accession>
<name>A0A5J4VFR7_9EUKA</name>
<comment type="caution">
    <text evidence="2">The sequence shown here is derived from an EMBL/GenBank/DDBJ whole genome shotgun (WGS) entry which is preliminary data.</text>
</comment>
<evidence type="ECO:0000313" key="3">
    <source>
        <dbReference type="Proteomes" id="UP000324800"/>
    </source>
</evidence>
<evidence type="ECO:0000313" key="2">
    <source>
        <dbReference type="EMBL" id="KAA6381441.1"/>
    </source>
</evidence>
<proteinExistence type="predicted"/>
<reference evidence="2 3" key="1">
    <citation type="submission" date="2019-03" db="EMBL/GenBank/DDBJ databases">
        <title>Single cell metagenomics reveals metabolic interactions within the superorganism composed of flagellate Streblomastix strix and complex community of Bacteroidetes bacteria on its surface.</title>
        <authorList>
            <person name="Treitli S.C."/>
            <person name="Kolisko M."/>
            <person name="Husnik F."/>
            <person name="Keeling P."/>
            <person name="Hampl V."/>
        </authorList>
    </citation>
    <scope>NUCLEOTIDE SEQUENCE [LARGE SCALE GENOMIC DNA]</scope>
    <source>
        <strain evidence="2">ST1C</strain>
    </source>
</reference>
<evidence type="ECO:0000256" key="1">
    <source>
        <dbReference type="SAM" id="MobiDB-lite"/>
    </source>
</evidence>
<protein>
    <submittedName>
        <fullName evidence="2">Uncharacterized protein</fullName>
    </submittedName>
</protein>
<feature type="non-terminal residue" evidence="2">
    <location>
        <position position="63"/>
    </location>
</feature>